<feature type="compositionally biased region" description="Polar residues" evidence="1">
    <location>
        <begin position="80"/>
        <end position="91"/>
    </location>
</feature>
<sequence length="152" mass="16997">MSGVQVFYLCSEWAGFHFLVTMEENLMEKMRNFNQAEGVGKKGSGTSESSIRGESPPDNHVLDLERDSGEDSIERGKVGSGSTPTKPSQALTKEPSHVDSGNQLVEVATQDMTIESKDVLKRKKYVIRKTKPMIPTIHEDMVVEYQMLMFVI</sequence>
<evidence type="ECO:0000313" key="3">
    <source>
        <dbReference type="Proteomes" id="UP000325081"/>
    </source>
</evidence>
<dbReference type="AlphaFoldDB" id="A0A5A7P6G4"/>
<accession>A0A5A7P6G4</accession>
<name>A0A5A7P6G4_STRAF</name>
<dbReference type="Proteomes" id="UP000325081">
    <property type="component" value="Unassembled WGS sequence"/>
</dbReference>
<dbReference type="OrthoDB" id="913635at2759"/>
<keyword evidence="3" id="KW-1185">Reference proteome</keyword>
<proteinExistence type="predicted"/>
<evidence type="ECO:0000256" key="1">
    <source>
        <dbReference type="SAM" id="MobiDB-lite"/>
    </source>
</evidence>
<feature type="region of interest" description="Disordered" evidence="1">
    <location>
        <begin position="37"/>
        <end position="101"/>
    </location>
</feature>
<feature type="compositionally biased region" description="Basic and acidic residues" evidence="1">
    <location>
        <begin position="55"/>
        <end position="77"/>
    </location>
</feature>
<organism evidence="2 3">
    <name type="scientific">Striga asiatica</name>
    <name type="common">Asiatic witchweed</name>
    <name type="synonym">Buchnera asiatica</name>
    <dbReference type="NCBI Taxonomy" id="4170"/>
    <lineage>
        <taxon>Eukaryota</taxon>
        <taxon>Viridiplantae</taxon>
        <taxon>Streptophyta</taxon>
        <taxon>Embryophyta</taxon>
        <taxon>Tracheophyta</taxon>
        <taxon>Spermatophyta</taxon>
        <taxon>Magnoliopsida</taxon>
        <taxon>eudicotyledons</taxon>
        <taxon>Gunneridae</taxon>
        <taxon>Pentapetalae</taxon>
        <taxon>asterids</taxon>
        <taxon>lamiids</taxon>
        <taxon>Lamiales</taxon>
        <taxon>Orobanchaceae</taxon>
        <taxon>Buchnereae</taxon>
        <taxon>Striga</taxon>
    </lineage>
</organism>
<gene>
    <name evidence="2" type="ORF">STAS_03830</name>
</gene>
<reference evidence="3" key="1">
    <citation type="journal article" date="2019" name="Curr. Biol.">
        <title>Genome Sequence of Striga asiatica Provides Insight into the Evolution of Plant Parasitism.</title>
        <authorList>
            <person name="Yoshida S."/>
            <person name="Kim S."/>
            <person name="Wafula E.K."/>
            <person name="Tanskanen J."/>
            <person name="Kim Y.M."/>
            <person name="Honaas L."/>
            <person name="Yang Z."/>
            <person name="Spallek T."/>
            <person name="Conn C.E."/>
            <person name="Ichihashi Y."/>
            <person name="Cheong K."/>
            <person name="Cui S."/>
            <person name="Der J.P."/>
            <person name="Gundlach H."/>
            <person name="Jiao Y."/>
            <person name="Hori C."/>
            <person name="Ishida J.K."/>
            <person name="Kasahara H."/>
            <person name="Kiba T."/>
            <person name="Kim M.S."/>
            <person name="Koo N."/>
            <person name="Laohavisit A."/>
            <person name="Lee Y.H."/>
            <person name="Lumba S."/>
            <person name="McCourt P."/>
            <person name="Mortimer J.C."/>
            <person name="Mutuku J.M."/>
            <person name="Nomura T."/>
            <person name="Sasaki-Sekimoto Y."/>
            <person name="Seto Y."/>
            <person name="Wang Y."/>
            <person name="Wakatake T."/>
            <person name="Sakakibara H."/>
            <person name="Demura T."/>
            <person name="Yamaguchi S."/>
            <person name="Yoneyama K."/>
            <person name="Manabe R.I."/>
            <person name="Nelson D.C."/>
            <person name="Schulman A.H."/>
            <person name="Timko M.P."/>
            <person name="dePamphilis C.W."/>
            <person name="Choi D."/>
            <person name="Shirasu K."/>
        </authorList>
    </citation>
    <scope>NUCLEOTIDE SEQUENCE [LARGE SCALE GENOMIC DNA]</scope>
    <source>
        <strain evidence="3">cv. UVA1</strain>
    </source>
</reference>
<evidence type="ECO:0000313" key="2">
    <source>
        <dbReference type="EMBL" id="GER28066.1"/>
    </source>
</evidence>
<protein>
    <submittedName>
        <fullName evidence="2">Oxidoreductase NAD-binding domain</fullName>
    </submittedName>
</protein>
<dbReference type="EMBL" id="BKCP01002225">
    <property type="protein sequence ID" value="GER28066.1"/>
    <property type="molecule type" value="Genomic_DNA"/>
</dbReference>
<comment type="caution">
    <text evidence="2">The sequence shown here is derived from an EMBL/GenBank/DDBJ whole genome shotgun (WGS) entry which is preliminary data.</text>
</comment>